<dbReference type="OrthoDB" id="9805460at2"/>
<name>A0A160T2Q7_9CHLR</name>
<dbReference type="InterPro" id="IPR016036">
    <property type="entry name" value="Malonyl_transacylase_ACP-bd"/>
</dbReference>
<evidence type="ECO:0000256" key="5">
    <source>
        <dbReference type="PIRSR" id="PIRSR000446-1"/>
    </source>
</evidence>
<protein>
    <recommendedName>
        <fullName evidence="4">Malonyl CoA-acyl carrier protein transacylase</fullName>
        <ecNumber evidence="4">2.3.1.39</ecNumber>
    </recommendedName>
</protein>
<keyword evidence="8" id="KW-1185">Reference proteome</keyword>
<feature type="active site" evidence="5">
    <location>
        <position position="202"/>
    </location>
</feature>
<dbReference type="PANTHER" id="PTHR42681:SF1">
    <property type="entry name" value="MALONYL-COA-ACYL CARRIER PROTEIN TRANSACYLASE, MITOCHONDRIAL"/>
    <property type="match status" value="1"/>
</dbReference>
<dbReference type="NCBIfam" id="TIGR00128">
    <property type="entry name" value="fabD"/>
    <property type="match status" value="1"/>
</dbReference>
<comment type="similarity">
    <text evidence="4">Belongs to the fabD family.</text>
</comment>
<sequence>MPTAFLFPGQGSQFVGMGRDLYDREPVARALFDEADERLGLALSRLCFDGPEEALTDTAVQQPALFTTSLAAWAVLRARGQTDAAYLAGHSLGEFSALAAAGALRFADGLALVRRRGELMKLAGERSPGGMAAVLGLDAGPVAELCARAAAESGRFVGVANDNCPGQIVISGDEVALALAVEQLTAAGARKVVRLPISIAAHTPLMAVVAEEFAAAVDAAPLREAAIPVIANVTARPIHTPDDIRAELKAQLTSPVAWTDSIRYLGEQGVDTYLEVGPGDVLLGLVKRIDRQAERIKFEL</sequence>
<dbReference type="PANTHER" id="PTHR42681">
    <property type="entry name" value="MALONYL-COA-ACYL CARRIER PROTEIN TRANSACYLASE, MITOCHONDRIAL"/>
    <property type="match status" value="1"/>
</dbReference>
<organism evidence="7 8">
    <name type="scientific">Candidatus Promineifilum breve</name>
    <dbReference type="NCBI Taxonomy" id="1806508"/>
    <lineage>
        <taxon>Bacteria</taxon>
        <taxon>Bacillati</taxon>
        <taxon>Chloroflexota</taxon>
        <taxon>Ardenticatenia</taxon>
        <taxon>Candidatus Promineifilales</taxon>
        <taxon>Candidatus Promineifilaceae</taxon>
        <taxon>Candidatus Promineifilum</taxon>
    </lineage>
</organism>
<dbReference type="SUPFAM" id="SSF55048">
    <property type="entry name" value="Probable ACP-binding domain of malonyl-CoA ACP transacylase"/>
    <property type="match status" value="1"/>
</dbReference>
<dbReference type="PIRSF" id="PIRSF000446">
    <property type="entry name" value="Mct"/>
    <property type="match status" value="1"/>
</dbReference>
<dbReference type="InterPro" id="IPR001227">
    <property type="entry name" value="Ac_transferase_dom_sf"/>
</dbReference>
<dbReference type="InterPro" id="IPR050858">
    <property type="entry name" value="Mal-CoA-ACP_Trans/PKS_FabD"/>
</dbReference>
<dbReference type="Gene3D" id="3.40.366.10">
    <property type="entry name" value="Malonyl-Coenzyme A Acyl Carrier Protein, domain 2"/>
    <property type="match status" value="1"/>
</dbReference>
<keyword evidence="1 4" id="KW-0808">Transferase</keyword>
<dbReference type="SMART" id="SM00827">
    <property type="entry name" value="PKS_AT"/>
    <property type="match status" value="1"/>
</dbReference>
<dbReference type="SUPFAM" id="SSF52151">
    <property type="entry name" value="FabD/lysophospholipase-like"/>
    <property type="match status" value="1"/>
</dbReference>
<dbReference type="GO" id="GO:0005829">
    <property type="term" value="C:cytosol"/>
    <property type="evidence" value="ECO:0007669"/>
    <property type="project" value="TreeGrafter"/>
</dbReference>
<dbReference type="Pfam" id="PF00698">
    <property type="entry name" value="Acyl_transf_1"/>
    <property type="match status" value="1"/>
</dbReference>
<dbReference type="GO" id="GO:0004314">
    <property type="term" value="F:[acyl-carrier-protein] S-malonyltransferase activity"/>
    <property type="evidence" value="ECO:0007669"/>
    <property type="project" value="UniProtKB-EC"/>
</dbReference>
<evidence type="ECO:0000256" key="4">
    <source>
        <dbReference type="PIRNR" id="PIRNR000446"/>
    </source>
</evidence>
<evidence type="ECO:0000259" key="6">
    <source>
        <dbReference type="SMART" id="SM00827"/>
    </source>
</evidence>
<dbReference type="AlphaFoldDB" id="A0A160T2Q7"/>
<evidence type="ECO:0000256" key="1">
    <source>
        <dbReference type="ARBA" id="ARBA00022679"/>
    </source>
</evidence>
<dbReference type="InterPro" id="IPR014043">
    <property type="entry name" value="Acyl_transferase_dom"/>
</dbReference>
<keyword evidence="2 4" id="KW-0012">Acyltransferase</keyword>
<dbReference type="KEGG" id="pbf:CFX0092_A2533"/>
<dbReference type="InterPro" id="IPR016035">
    <property type="entry name" value="Acyl_Trfase/lysoPLipase"/>
</dbReference>
<comment type="catalytic activity">
    <reaction evidence="3 4">
        <text>holo-[ACP] + malonyl-CoA = malonyl-[ACP] + CoA</text>
        <dbReference type="Rhea" id="RHEA:41792"/>
        <dbReference type="Rhea" id="RHEA-COMP:9623"/>
        <dbReference type="Rhea" id="RHEA-COMP:9685"/>
        <dbReference type="ChEBI" id="CHEBI:57287"/>
        <dbReference type="ChEBI" id="CHEBI:57384"/>
        <dbReference type="ChEBI" id="CHEBI:64479"/>
        <dbReference type="ChEBI" id="CHEBI:78449"/>
        <dbReference type="EC" id="2.3.1.39"/>
    </reaction>
</comment>
<dbReference type="EMBL" id="LN890655">
    <property type="protein sequence ID" value="CUS04411.2"/>
    <property type="molecule type" value="Genomic_DNA"/>
</dbReference>
<gene>
    <name evidence="7" type="primary">fabD</name>
    <name evidence="7" type="ORF">CFX0092_A2533</name>
</gene>
<dbReference type="GO" id="GO:0006633">
    <property type="term" value="P:fatty acid biosynthetic process"/>
    <property type="evidence" value="ECO:0007669"/>
    <property type="project" value="TreeGrafter"/>
</dbReference>
<accession>A0A160T2Q7</accession>
<dbReference type="InterPro" id="IPR004410">
    <property type="entry name" value="Malonyl_CoA-ACP_transAc_FabD"/>
</dbReference>
<evidence type="ECO:0000256" key="2">
    <source>
        <dbReference type="ARBA" id="ARBA00023315"/>
    </source>
</evidence>
<dbReference type="RefSeq" id="WP_095043744.1">
    <property type="nucleotide sequence ID" value="NZ_LN890655.1"/>
</dbReference>
<dbReference type="Gene3D" id="3.30.70.250">
    <property type="entry name" value="Malonyl-CoA ACP transacylase, ACP-binding"/>
    <property type="match status" value="1"/>
</dbReference>
<feature type="active site" evidence="5">
    <location>
        <position position="91"/>
    </location>
</feature>
<evidence type="ECO:0000313" key="7">
    <source>
        <dbReference type="EMBL" id="CUS04411.2"/>
    </source>
</evidence>
<proteinExistence type="inferred from homology"/>
<evidence type="ECO:0000313" key="8">
    <source>
        <dbReference type="Proteomes" id="UP000215027"/>
    </source>
</evidence>
<evidence type="ECO:0000256" key="3">
    <source>
        <dbReference type="ARBA" id="ARBA00048462"/>
    </source>
</evidence>
<reference evidence="7" key="1">
    <citation type="submission" date="2016-01" db="EMBL/GenBank/DDBJ databases">
        <authorList>
            <person name="Mcilroy J.S."/>
            <person name="Karst M S."/>
            <person name="Albertsen M."/>
        </authorList>
    </citation>
    <scope>NUCLEOTIDE SEQUENCE</scope>
    <source>
        <strain evidence="7">Cfx-K</strain>
    </source>
</reference>
<dbReference type="Proteomes" id="UP000215027">
    <property type="component" value="Chromosome I"/>
</dbReference>
<dbReference type="InterPro" id="IPR024925">
    <property type="entry name" value="Malonyl_CoA-ACP_transAc"/>
</dbReference>
<feature type="domain" description="Malonyl-CoA:ACP transacylase (MAT)" evidence="6">
    <location>
        <begin position="6"/>
        <end position="298"/>
    </location>
</feature>
<dbReference type="EC" id="2.3.1.39" evidence="4"/>
<dbReference type="FunFam" id="3.30.70.250:FF:000001">
    <property type="entry name" value="Malonyl CoA-acyl carrier protein transacylase"/>
    <property type="match status" value="1"/>
</dbReference>